<name>A0A1B1TAN9_9ARCH</name>
<protein>
    <submittedName>
        <fullName evidence="2">Uncharacterized protein</fullName>
    </submittedName>
</protein>
<feature type="transmembrane region" description="Helical" evidence="1">
    <location>
        <begin position="112"/>
        <end position="132"/>
    </location>
</feature>
<reference evidence="2" key="2">
    <citation type="journal article" date="2015" name="ISME J.">
        <title>A new class of marine Euryarchaeota group II from the Mediterranean deep chlorophyll maximum.</title>
        <authorList>
            <person name="Martin-Cuadrado A.B."/>
            <person name="Garcia-Heredia I."/>
            <person name="Molto A.G."/>
            <person name="Lopez-Ubeda R."/>
            <person name="Kimes N."/>
            <person name="Lopez-Garcia P."/>
            <person name="Moreira D."/>
            <person name="Rodriguez-Valera F."/>
        </authorList>
    </citation>
    <scope>NUCLEOTIDE SEQUENCE</scope>
</reference>
<organism evidence="2">
    <name type="scientific">uncultured Poseidoniia archaeon</name>
    <dbReference type="NCBI Taxonomy" id="1697135"/>
    <lineage>
        <taxon>Archaea</taxon>
        <taxon>Methanobacteriati</taxon>
        <taxon>Thermoplasmatota</taxon>
        <taxon>Candidatus Poseidoniia</taxon>
        <taxon>environmental samples</taxon>
    </lineage>
</organism>
<dbReference type="EMBL" id="KP211819">
    <property type="protein sequence ID" value="ANV79325.1"/>
    <property type="molecule type" value="Genomic_DNA"/>
</dbReference>
<sequence>MASNATGETTSPYDKAWTIHASIIGLNMGNILFRGLELDQADPDMVVVTGLTILAAALPFQAIFFLINSYIREFDGTNELEYVMLERLLIICQVISYSSLIGIAILMTNTHYYMGTAFIISAILAVLFLRTASNQADTLSRMSR</sequence>
<evidence type="ECO:0000313" key="2">
    <source>
        <dbReference type="EMBL" id="ANV79325.1"/>
    </source>
</evidence>
<dbReference type="AlphaFoldDB" id="A0A1B1TAN9"/>
<feature type="transmembrane region" description="Helical" evidence="1">
    <location>
        <begin position="45"/>
        <end position="67"/>
    </location>
</feature>
<keyword evidence="1" id="KW-1133">Transmembrane helix</keyword>
<keyword evidence="1" id="KW-0812">Transmembrane</keyword>
<reference evidence="2" key="1">
    <citation type="submission" date="2014-11" db="EMBL/GenBank/DDBJ databases">
        <authorList>
            <person name="Zhu J."/>
            <person name="Qi W."/>
            <person name="Song R."/>
        </authorList>
    </citation>
    <scope>NUCLEOTIDE SEQUENCE</scope>
</reference>
<keyword evidence="1" id="KW-0472">Membrane</keyword>
<feature type="transmembrane region" description="Helical" evidence="1">
    <location>
        <begin position="88"/>
        <end position="106"/>
    </location>
</feature>
<evidence type="ECO:0000256" key="1">
    <source>
        <dbReference type="SAM" id="Phobius"/>
    </source>
</evidence>
<accession>A0A1B1TAN9</accession>
<proteinExistence type="predicted"/>